<evidence type="ECO:0000313" key="3">
    <source>
        <dbReference type="Proteomes" id="UP000324222"/>
    </source>
</evidence>
<gene>
    <name evidence="2" type="ORF">E2C01_086915</name>
</gene>
<dbReference type="EMBL" id="VSRR010089210">
    <property type="protein sequence ID" value="MPC91854.1"/>
    <property type="molecule type" value="Genomic_DNA"/>
</dbReference>
<proteinExistence type="predicted"/>
<sequence>MSGGRGATVRRPSHRSQGGTASHDEE</sequence>
<protein>
    <submittedName>
        <fullName evidence="2">Uncharacterized protein</fullName>
    </submittedName>
</protein>
<dbReference type="Proteomes" id="UP000324222">
    <property type="component" value="Unassembled WGS sequence"/>
</dbReference>
<feature type="region of interest" description="Disordered" evidence="1">
    <location>
        <begin position="1"/>
        <end position="26"/>
    </location>
</feature>
<organism evidence="2 3">
    <name type="scientific">Portunus trituberculatus</name>
    <name type="common">Swimming crab</name>
    <name type="synonym">Neptunus trituberculatus</name>
    <dbReference type="NCBI Taxonomy" id="210409"/>
    <lineage>
        <taxon>Eukaryota</taxon>
        <taxon>Metazoa</taxon>
        <taxon>Ecdysozoa</taxon>
        <taxon>Arthropoda</taxon>
        <taxon>Crustacea</taxon>
        <taxon>Multicrustacea</taxon>
        <taxon>Malacostraca</taxon>
        <taxon>Eumalacostraca</taxon>
        <taxon>Eucarida</taxon>
        <taxon>Decapoda</taxon>
        <taxon>Pleocyemata</taxon>
        <taxon>Brachyura</taxon>
        <taxon>Eubrachyura</taxon>
        <taxon>Portunoidea</taxon>
        <taxon>Portunidae</taxon>
        <taxon>Portuninae</taxon>
        <taxon>Portunus</taxon>
    </lineage>
</organism>
<evidence type="ECO:0000313" key="2">
    <source>
        <dbReference type="EMBL" id="MPC91854.1"/>
    </source>
</evidence>
<keyword evidence="3" id="KW-1185">Reference proteome</keyword>
<comment type="caution">
    <text evidence="2">The sequence shown here is derived from an EMBL/GenBank/DDBJ whole genome shotgun (WGS) entry which is preliminary data.</text>
</comment>
<dbReference type="AlphaFoldDB" id="A0A5B7JHN4"/>
<accession>A0A5B7JHN4</accession>
<reference evidence="2 3" key="1">
    <citation type="submission" date="2019-05" db="EMBL/GenBank/DDBJ databases">
        <title>Another draft genome of Portunus trituberculatus and its Hox gene families provides insights of decapod evolution.</title>
        <authorList>
            <person name="Jeong J.-H."/>
            <person name="Song I."/>
            <person name="Kim S."/>
            <person name="Choi T."/>
            <person name="Kim D."/>
            <person name="Ryu S."/>
            <person name="Kim W."/>
        </authorList>
    </citation>
    <scope>NUCLEOTIDE SEQUENCE [LARGE SCALE GENOMIC DNA]</scope>
    <source>
        <tissue evidence="2">Muscle</tissue>
    </source>
</reference>
<evidence type="ECO:0000256" key="1">
    <source>
        <dbReference type="SAM" id="MobiDB-lite"/>
    </source>
</evidence>
<name>A0A5B7JHN4_PORTR</name>